<dbReference type="PANTHER" id="PTHR23028">
    <property type="entry name" value="ACETYLTRANSFERASE"/>
    <property type="match status" value="1"/>
</dbReference>
<dbReference type="AlphaFoldDB" id="A0A5C8HN73"/>
<dbReference type="RefSeq" id="WP_147826329.1">
    <property type="nucleotide sequence ID" value="NZ_BAAARG010000001.1"/>
</dbReference>
<proteinExistence type="predicted"/>
<evidence type="ECO:0000256" key="1">
    <source>
        <dbReference type="SAM" id="Phobius"/>
    </source>
</evidence>
<evidence type="ECO:0000313" key="4">
    <source>
        <dbReference type="Proteomes" id="UP000321196"/>
    </source>
</evidence>
<evidence type="ECO:0000313" key="3">
    <source>
        <dbReference type="EMBL" id="TXK03398.1"/>
    </source>
</evidence>
<keyword evidence="1" id="KW-1133">Transmembrane helix</keyword>
<dbReference type="EMBL" id="VRSW01000004">
    <property type="protein sequence ID" value="TXK03398.1"/>
    <property type="molecule type" value="Genomic_DNA"/>
</dbReference>
<feature type="transmembrane region" description="Helical" evidence="1">
    <location>
        <begin position="106"/>
        <end position="126"/>
    </location>
</feature>
<comment type="caution">
    <text evidence="3">The sequence shown here is derived from an EMBL/GenBank/DDBJ whole genome shotgun (WGS) entry which is preliminary data.</text>
</comment>
<dbReference type="InterPro" id="IPR002656">
    <property type="entry name" value="Acyl_transf_3_dom"/>
</dbReference>
<feature type="transmembrane region" description="Helical" evidence="1">
    <location>
        <begin position="16"/>
        <end position="37"/>
    </location>
</feature>
<feature type="transmembrane region" description="Helical" evidence="1">
    <location>
        <begin position="132"/>
        <end position="156"/>
    </location>
</feature>
<gene>
    <name evidence="3" type="ORF">FVP60_10940</name>
</gene>
<dbReference type="InterPro" id="IPR050879">
    <property type="entry name" value="Acyltransferase_3"/>
</dbReference>
<dbReference type="GO" id="GO:0016020">
    <property type="term" value="C:membrane"/>
    <property type="evidence" value="ECO:0007669"/>
    <property type="project" value="TreeGrafter"/>
</dbReference>
<dbReference type="OrthoDB" id="9796461at2"/>
<dbReference type="Proteomes" id="UP000321196">
    <property type="component" value="Unassembled WGS sequence"/>
</dbReference>
<feature type="transmembrane region" description="Helical" evidence="1">
    <location>
        <begin position="177"/>
        <end position="196"/>
    </location>
</feature>
<dbReference type="Pfam" id="PF01757">
    <property type="entry name" value="Acyl_transf_3"/>
    <property type="match status" value="1"/>
</dbReference>
<dbReference type="PANTHER" id="PTHR23028:SF131">
    <property type="entry name" value="BLR2367 PROTEIN"/>
    <property type="match status" value="1"/>
</dbReference>
<dbReference type="GO" id="GO:0000271">
    <property type="term" value="P:polysaccharide biosynthetic process"/>
    <property type="evidence" value="ECO:0007669"/>
    <property type="project" value="TreeGrafter"/>
</dbReference>
<feature type="transmembrane region" description="Helical" evidence="1">
    <location>
        <begin position="82"/>
        <end position="99"/>
    </location>
</feature>
<dbReference type="GO" id="GO:0016747">
    <property type="term" value="F:acyltransferase activity, transferring groups other than amino-acyl groups"/>
    <property type="evidence" value="ECO:0007669"/>
    <property type="project" value="InterPro"/>
</dbReference>
<keyword evidence="3" id="KW-0808">Transferase</keyword>
<evidence type="ECO:0000259" key="2">
    <source>
        <dbReference type="Pfam" id="PF01757"/>
    </source>
</evidence>
<name>A0A5C8HN73_9MICO</name>
<organism evidence="3 4">
    <name type="scientific">Microbacterium mitrae</name>
    <dbReference type="NCBI Taxonomy" id="664640"/>
    <lineage>
        <taxon>Bacteria</taxon>
        <taxon>Bacillati</taxon>
        <taxon>Actinomycetota</taxon>
        <taxon>Actinomycetes</taxon>
        <taxon>Micrococcales</taxon>
        <taxon>Microbacteriaceae</taxon>
        <taxon>Microbacterium</taxon>
    </lineage>
</organism>
<feature type="transmembrane region" description="Helical" evidence="1">
    <location>
        <begin position="49"/>
        <end position="70"/>
    </location>
</feature>
<protein>
    <submittedName>
        <fullName evidence="3">Acyltransferase</fullName>
    </submittedName>
</protein>
<reference evidence="3 4" key="1">
    <citation type="submission" date="2019-08" db="EMBL/GenBank/DDBJ databases">
        <authorList>
            <person name="Dong K."/>
        </authorList>
    </citation>
    <scope>NUCLEOTIDE SEQUENCE [LARGE SCALE GENOMIC DNA]</scope>
    <source>
        <strain evidence="3 4">M4-8</strain>
    </source>
</reference>
<feature type="transmembrane region" description="Helical" evidence="1">
    <location>
        <begin position="208"/>
        <end position="228"/>
    </location>
</feature>
<accession>A0A5C8HN73</accession>
<feature type="domain" description="Acyltransferase 3" evidence="2">
    <location>
        <begin position="16"/>
        <end position="225"/>
    </location>
</feature>
<sequence>MPARTRSARVSTCRPLLFPAAWTLTVEAFFYALHPLLIRMMVPLRKYGALGVGALIFATSLLLKLGALTWPDSVFAALPQPIYHVPAFIIGMLAAWAFRNGWRLRVPVLIPGGALILWLLVSVLAGRSTGPLSVLSAMTAEVVALLCVFVIAAAATSDINGTTRIGSWRPLVLLGEWSFAFYLIHATFMYAAIEIFGGQHGSYWRTLFWGGLLLGLSILGSWFLHRFVEKPVEKKLRGWQDRRLRAKAVKVS</sequence>
<keyword evidence="1" id="KW-0812">Transmembrane</keyword>
<keyword evidence="4" id="KW-1185">Reference proteome</keyword>
<keyword evidence="3" id="KW-0012">Acyltransferase</keyword>
<keyword evidence="1" id="KW-0472">Membrane</keyword>